<feature type="compositionally biased region" description="Basic and acidic residues" evidence="1">
    <location>
        <begin position="25"/>
        <end position="39"/>
    </location>
</feature>
<feature type="chain" id="PRO_5020833812" evidence="2">
    <location>
        <begin position="20"/>
        <end position="287"/>
    </location>
</feature>
<dbReference type="GO" id="GO:0006878">
    <property type="term" value="P:intracellular copper ion homeostasis"/>
    <property type="evidence" value="ECO:0007669"/>
    <property type="project" value="InterPro"/>
</dbReference>
<dbReference type="KEGG" id="hmi:soil367_11490"/>
<evidence type="ECO:0000313" key="3">
    <source>
        <dbReference type="EMBL" id="QCF26511.1"/>
    </source>
</evidence>
<evidence type="ECO:0000256" key="2">
    <source>
        <dbReference type="SAM" id="SignalP"/>
    </source>
</evidence>
<dbReference type="InterPro" id="IPR007939">
    <property type="entry name" value="Cu-R_B_prcur"/>
</dbReference>
<reference evidence="3 4" key="1">
    <citation type="submission" date="2018-07" db="EMBL/GenBank/DDBJ databases">
        <title>Marsedoiliclastica nanhaica gen. nov. sp. nov., a novel marine hydrocarbonoclastic bacterium isolated from an in-situ enriched hydrocarbon-degrading consortium in deep-sea sediment.</title>
        <authorList>
            <person name="Dong C."/>
            <person name="Ma T."/>
            <person name="Liu R."/>
            <person name="Shao Z."/>
        </authorList>
    </citation>
    <scope>NUCLEOTIDE SEQUENCE [LARGE SCALE GENOMIC DNA]</scope>
    <source>
        <strain evidence="4">soil36-7</strain>
    </source>
</reference>
<dbReference type="AlphaFoldDB" id="A0A4P7XHJ7"/>
<feature type="signal peptide" evidence="2">
    <location>
        <begin position="1"/>
        <end position="19"/>
    </location>
</feature>
<evidence type="ECO:0000256" key="1">
    <source>
        <dbReference type="SAM" id="MobiDB-lite"/>
    </source>
</evidence>
<dbReference type="EMBL" id="CP031093">
    <property type="protein sequence ID" value="QCF26511.1"/>
    <property type="molecule type" value="Genomic_DNA"/>
</dbReference>
<keyword evidence="4" id="KW-1185">Reference proteome</keyword>
<dbReference type="Proteomes" id="UP000298049">
    <property type="component" value="Chromosome"/>
</dbReference>
<dbReference type="Pfam" id="PF05275">
    <property type="entry name" value="CopB"/>
    <property type="match status" value="1"/>
</dbReference>
<proteinExistence type="predicted"/>
<gene>
    <name evidence="3" type="ORF">soil367_11490</name>
</gene>
<dbReference type="GO" id="GO:0005507">
    <property type="term" value="F:copper ion binding"/>
    <property type="evidence" value="ECO:0007669"/>
    <property type="project" value="InterPro"/>
</dbReference>
<feature type="region of interest" description="Disordered" evidence="1">
    <location>
        <begin position="25"/>
        <end position="52"/>
    </location>
</feature>
<name>A0A4P7XHJ7_9ALTE</name>
<dbReference type="GO" id="GO:0009279">
    <property type="term" value="C:cell outer membrane"/>
    <property type="evidence" value="ECO:0007669"/>
    <property type="project" value="InterPro"/>
</dbReference>
<organism evidence="3 4">
    <name type="scientific">Hydrocarboniclastica marina</name>
    <dbReference type="NCBI Taxonomy" id="2259620"/>
    <lineage>
        <taxon>Bacteria</taxon>
        <taxon>Pseudomonadati</taxon>
        <taxon>Pseudomonadota</taxon>
        <taxon>Gammaproteobacteria</taxon>
        <taxon>Alteromonadales</taxon>
        <taxon>Alteromonadaceae</taxon>
        <taxon>Hydrocarboniclastica</taxon>
    </lineage>
</organism>
<evidence type="ECO:0000313" key="4">
    <source>
        <dbReference type="Proteomes" id="UP000298049"/>
    </source>
</evidence>
<accession>A0A4P7XHJ7</accession>
<protein>
    <submittedName>
        <fullName evidence="3">Copper resistance protein B</fullName>
    </submittedName>
</protein>
<keyword evidence="2" id="KW-0732">Signal</keyword>
<sequence length="287" mass="32775">MRYISGVLCALFLAFPALAHEANPEIPHHHQGTEPKPEHYNSPGAPPPKGAEVRKYAIDEPGPTAANFGEFFTHDNRKRFQVIGDRVEYRGDDSRDILLWDGDAWYGGDYNKLYFESEGEYNFRKDKLETATTELFWNHAIRPFWDTQLGLRHDFIPDKDDRTFLAGGVQGMLPYIFEVDATAYVSDEGKVSAVFEIERSWYFSPRLAVWPRFETEIAFNDAEDYNIGSGITGFETGLRARYEFSRKFAPYIGISYEQKVGQTADLIEEGGGDTDNTFIVAGIKFWF</sequence>